<evidence type="ECO:0000313" key="3">
    <source>
        <dbReference type="Proteomes" id="UP000092460"/>
    </source>
</evidence>
<dbReference type="VEuPathDB" id="VectorBase:GPPI017631"/>
<organism evidence="2 3">
    <name type="scientific">Glossina palpalis gambiensis</name>
    <dbReference type="NCBI Taxonomy" id="67801"/>
    <lineage>
        <taxon>Eukaryota</taxon>
        <taxon>Metazoa</taxon>
        <taxon>Ecdysozoa</taxon>
        <taxon>Arthropoda</taxon>
        <taxon>Hexapoda</taxon>
        <taxon>Insecta</taxon>
        <taxon>Pterygota</taxon>
        <taxon>Neoptera</taxon>
        <taxon>Endopterygota</taxon>
        <taxon>Diptera</taxon>
        <taxon>Brachycera</taxon>
        <taxon>Muscomorpha</taxon>
        <taxon>Hippoboscoidea</taxon>
        <taxon>Glossinidae</taxon>
        <taxon>Glossina</taxon>
    </lineage>
</organism>
<reference evidence="3" key="1">
    <citation type="submission" date="2015-01" db="EMBL/GenBank/DDBJ databases">
        <authorList>
            <person name="Aksoy S."/>
            <person name="Warren W."/>
            <person name="Wilson R.K."/>
        </authorList>
    </citation>
    <scope>NUCLEOTIDE SEQUENCE [LARGE SCALE GENOMIC DNA]</scope>
    <source>
        <strain evidence="3">IAEA</strain>
    </source>
</reference>
<keyword evidence="1" id="KW-0472">Membrane</keyword>
<dbReference type="AlphaFoldDB" id="A0A1B0B3I2"/>
<evidence type="ECO:0000313" key="2">
    <source>
        <dbReference type="EnsemblMetazoa" id="GPPI017631-PA"/>
    </source>
</evidence>
<accession>A0A1B0B3I2</accession>
<proteinExistence type="predicted"/>
<dbReference type="EMBL" id="JXJN01007862">
    <property type="status" value="NOT_ANNOTATED_CDS"/>
    <property type="molecule type" value="Genomic_DNA"/>
</dbReference>
<dbReference type="EMBL" id="JXJN01007861">
    <property type="status" value="NOT_ANNOTATED_CDS"/>
    <property type="molecule type" value="Genomic_DNA"/>
</dbReference>
<sequence length="222" mass="25076">MNLPVGGLPIRFLLPLIEFPVSVYFSDIYSTLDIAFTLLLLLLLFVGICLMETLLSLLILPCCLRIESRCACIGDGGGNKFVLINVEVPCISSSANKRKQVYKSRQQIKNGIHREMYCISQDHQDHCSKTLFSLFPNGYVSICKPLGTSYINSVFVKCKGYFILAGGIMFKNRKFVKMSKELEFQKPMPHANKEQKKAPYIKHRMAKYTPSHIIGPTSVMNL</sequence>
<keyword evidence="3" id="KW-1185">Reference proteome</keyword>
<name>A0A1B0B3I2_9MUSC</name>
<reference evidence="2" key="2">
    <citation type="submission" date="2020-05" db="UniProtKB">
        <authorList>
            <consortium name="EnsemblMetazoa"/>
        </authorList>
    </citation>
    <scope>IDENTIFICATION</scope>
    <source>
        <strain evidence="2">IAEA</strain>
    </source>
</reference>
<dbReference type="Proteomes" id="UP000092460">
    <property type="component" value="Unassembled WGS sequence"/>
</dbReference>
<keyword evidence="1" id="KW-0812">Transmembrane</keyword>
<evidence type="ECO:0000256" key="1">
    <source>
        <dbReference type="SAM" id="Phobius"/>
    </source>
</evidence>
<feature type="transmembrane region" description="Helical" evidence="1">
    <location>
        <begin position="34"/>
        <end position="60"/>
    </location>
</feature>
<protein>
    <submittedName>
        <fullName evidence="2">Uncharacterized protein</fullName>
    </submittedName>
</protein>
<dbReference type="EnsemblMetazoa" id="GPPI017631-RA">
    <property type="protein sequence ID" value="GPPI017631-PA"/>
    <property type="gene ID" value="GPPI017631"/>
</dbReference>
<keyword evidence="1" id="KW-1133">Transmembrane helix</keyword>